<evidence type="ECO:0000313" key="2">
    <source>
        <dbReference type="Proteomes" id="UP001154282"/>
    </source>
</evidence>
<organism evidence="1 2">
    <name type="scientific">Linum tenue</name>
    <dbReference type="NCBI Taxonomy" id="586396"/>
    <lineage>
        <taxon>Eukaryota</taxon>
        <taxon>Viridiplantae</taxon>
        <taxon>Streptophyta</taxon>
        <taxon>Embryophyta</taxon>
        <taxon>Tracheophyta</taxon>
        <taxon>Spermatophyta</taxon>
        <taxon>Magnoliopsida</taxon>
        <taxon>eudicotyledons</taxon>
        <taxon>Gunneridae</taxon>
        <taxon>Pentapetalae</taxon>
        <taxon>rosids</taxon>
        <taxon>fabids</taxon>
        <taxon>Malpighiales</taxon>
        <taxon>Linaceae</taxon>
        <taxon>Linum</taxon>
    </lineage>
</organism>
<dbReference type="Proteomes" id="UP001154282">
    <property type="component" value="Unassembled WGS sequence"/>
</dbReference>
<name>A0AAV0JL49_9ROSI</name>
<dbReference type="EMBL" id="CAMGYJ010000005">
    <property type="protein sequence ID" value="CAI0410252.1"/>
    <property type="molecule type" value="Genomic_DNA"/>
</dbReference>
<sequence length="93" mass="10497">VLEEGEEEDGKVAPRQHQGCHQQGVGVEVEVTMMNLSWKEEVVEVAEVQVVLAFEKSQEYWVQNAAPDLYLNLNAFCQTEEVEEAVAELYVIS</sequence>
<feature type="non-terminal residue" evidence="1">
    <location>
        <position position="1"/>
    </location>
</feature>
<protein>
    <submittedName>
        <fullName evidence="1">Uncharacterized protein</fullName>
    </submittedName>
</protein>
<reference evidence="1" key="1">
    <citation type="submission" date="2022-08" db="EMBL/GenBank/DDBJ databases">
        <authorList>
            <person name="Gutierrez-Valencia J."/>
        </authorList>
    </citation>
    <scope>NUCLEOTIDE SEQUENCE</scope>
</reference>
<evidence type="ECO:0000313" key="1">
    <source>
        <dbReference type="EMBL" id="CAI0410252.1"/>
    </source>
</evidence>
<proteinExistence type="predicted"/>
<accession>A0AAV0JL49</accession>
<dbReference type="AlphaFoldDB" id="A0AAV0JL49"/>
<gene>
    <name evidence="1" type="ORF">LITE_LOCUS14673</name>
</gene>
<keyword evidence="2" id="KW-1185">Reference proteome</keyword>
<comment type="caution">
    <text evidence="1">The sequence shown here is derived from an EMBL/GenBank/DDBJ whole genome shotgun (WGS) entry which is preliminary data.</text>
</comment>